<dbReference type="InterPro" id="IPR001555">
    <property type="entry name" value="GART_AS"/>
</dbReference>
<dbReference type="Pfam" id="PF00551">
    <property type="entry name" value="Formyl_trans_N"/>
    <property type="match status" value="1"/>
</dbReference>
<gene>
    <name evidence="3" type="ORF">COW88_01675</name>
</gene>
<dbReference type="Gene3D" id="3.40.50.12230">
    <property type="match status" value="1"/>
</dbReference>
<dbReference type="InterPro" id="IPR041711">
    <property type="entry name" value="Met-tRNA-FMT_N"/>
</dbReference>
<accession>A0A2H0CVW3</accession>
<sequence length="310" mass="35353">MALLKYATQKNSMPDIVFFGTSQFAVGVLDALAQQDIIPKLIITTPTQPSGRQLKQTPPPVYEWAKEHNITVYQPEHMSDPVFLHCLDGHTRNDYSFQELSKTAWDIFIVSDYGKIIPKELLTIPKHGIVNIHPSLLPKFRGANPIRAAILEETETGVTIIQMDEKIDHGDILTRKKLDIPSIIIPYEILEEKLAALSGKLLADILPTILSKDIESIPQEHNSATYTKKTEKDDGFINLSDDPEKNYRKYCAYHSWPRTYFYTYKGDAQIRVIISDAALENYQFIIKKVIPDGRREMDWDSFVNGYGEPK</sequence>
<dbReference type="EC" id="2.1.2.9" evidence="1"/>
<dbReference type="PANTHER" id="PTHR11138">
    <property type="entry name" value="METHIONYL-TRNA FORMYLTRANSFERASE"/>
    <property type="match status" value="1"/>
</dbReference>
<feature type="domain" description="Formyl transferase N-terminal" evidence="2">
    <location>
        <begin position="16"/>
        <end position="182"/>
    </location>
</feature>
<reference evidence="3 4" key="1">
    <citation type="submission" date="2017-09" db="EMBL/GenBank/DDBJ databases">
        <title>Depth-based differentiation of microbial function through sediment-hosted aquifers and enrichment of novel symbionts in the deep terrestrial subsurface.</title>
        <authorList>
            <person name="Probst A.J."/>
            <person name="Ladd B."/>
            <person name="Jarett J.K."/>
            <person name="Geller-Mcgrath D.E."/>
            <person name="Sieber C.M."/>
            <person name="Emerson J.B."/>
            <person name="Anantharaman K."/>
            <person name="Thomas B.C."/>
            <person name="Malmstrom R."/>
            <person name="Stieglmeier M."/>
            <person name="Klingl A."/>
            <person name="Woyke T."/>
            <person name="Ryan C.M."/>
            <person name="Banfield J.F."/>
        </authorList>
    </citation>
    <scope>NUCLEOTIDE SEQUENCE [LARGE SCALE GENOMIC DNA]</scope>
    <source>
        <strain evidence="3">CG22_combo_CG10-13_8_21_14_all_47_15</strain>
    </source>
</reference>
<dbReference type="InterPro" id="IPR002376">
    <property type="entry name" value="Formyl_transf_N"/>
</dbReference>
<comment type="caution">
    <text evidence="3">The sequence shown here is derived from an EMBL/GenBank/DDBJ whole genome shotgun (WGS) entry which is preliminary data.</text>
</comment>
<dbReference type="InterPro" id="IPR036477">
    <property type="entry name" value="Formyl_transf_N_sf"/>
</dbReference>
<dbReference type="AlphaFoldDB" id="A0A2H0CVW3"/>
<organism evidence="3 4">
    <name type="scientific">Candidatus Lloydbacteria bacterium CG22_combo_CG10-13_8_21_14_all_47_15</name>
    <dbReference type="NCBI Taxonomy" id="1974635"/>
    <lineage>
        <taxon>Bacteria</taxon>
        <taxon>Candidatus Lloydiibacteriota</taxon>
    </lineage>
</organism>
<dbReference type="CDD" id="cd08646">
    <property type="entry name" value="FMT_core_Met-tRNA-FMT_N"/>
    <property type="match status" value="1"/>
</dbReference>
<evidence type="ECO:0000259" key="2">
    <source>
        <dbReference type="Pfam" id="PF00551"/>
    </source>
</evidence>
<evidence type="ECO:0000313" key="4">
    <source>
        <dbReference type="Proteomes" id="UP000230638"/>
    </source>
</evidence>
<evidence type="ECO:0000256" key="1">
    <source>
        <dbReference type="ARBA" id="ARBA00012261"/>
    </source>
</evidence>
<dbReference type="SUPFAM" id="SSF53328">
    <property type="entry name" value="Formyltransferase"/>
    <property type="match status" value="1"/>
</dbReference>
<dbReference type="PROSITE" id="PS00373">
    <property type="entry name" value="GART"/>
    <property type="match status" value="1"/>
</dbReference>
<evidence type="ECO:0000313" key="3">
    <source>
        <dbReference type="EMBL" id="PIP73540.1"/>
    </source>
</evidence>
<dbReference type="GO" id="GO:0004479">
    <property type="term" value="F:methionyl-tRNA formyltransferase activity"/>
    <property type="evidence" value="ECO:0007669"/>
    <property type="project" value="UniProtKB-EC"/>
</dbReference>
<proteinExistence type="predicted"/>
<dbReference type="EMBL" id="PCTL01000018">
    <property type="protein sequence ID" value="PIP73540.1"/>
    <property type="molecule type" value="Genomic_DNA"/>
</dbReference>
<dbReference type="PANTHER" id="PTHR11138:SF5">
    <property type="entry name" value="METHIONYL-TRNA FORMYLTRANSFERASE, MITOCHONDRIAL"/>
    <property type="match status" value="1"/>
</dbReference>
<name>A0A2H0CVW3_9BACT</name>
<dbReference type="Proteomes" id="UP000230638">
    <property type="component" value="Unassembled WGS sequence"/>
</dbReference>
<protein>
    <recommendedName>
        <fullName evidence="1">methionyl-tRNA formyltransferase</fullName>
        <ecNumber evidence="1">2.1.2.9</ecNumber>
    </recommendedName>
</protein>